<dbReference type="PROSITE" id="PS51462">
    <property type="entry name" value="NUDIX"/>
    <property type="match status" value="1"/>
</dbReference>
<proteinExistence type="inferred from homology"/>
<keyword evidence="6" id="KW-1185">Reference proteome</keyword>
<evidence type="ECO:0000256" key="2">
    <source>
        <dbReference type="ARBA" id="ARBA00022801"/>
    </source>
</evidence>
<sequence>MPNMSIGPDTVAVIKERATIVCRQRSSVLLVARTAARWSLPGGTIRRGETPLEAARRELAEETRLEGLALDYAVQFGGLTKLHHVFVADVPAHLTPRASNEIARCKWFTIDRLDTLRASVPTRKIIELLRLDCFSAFASGPLR</sequence>
<gene>
    <name evidence="5" type="ORF">BCAL1717</name>
</gene>
<dbReference type="PRINTS" id="PR00502">
    <property type="entry name" value="NUDIXFAMILY"/>
</dbReference>
<dbReference type="InterPro" id="IPR000086">
    <property type="entry name" value="NUDIX_hydrolase_dom"/>
</dbReference>
<dbReference type="InterPro" id="IPR020476">
    <property type="entry name" value="Nudix_hydrolase"/>
</dbReference>
<dbReference type="Proteomes" id="UP000001035">
    <property type="component" value="Chromosome 1"/>
</dbReference>
<comment type="cofactor">
    <cofactor evidence="1">
        <name>Mg(2+)</name>
        <dbReference type="ChEBI" id="CHEBI:18420"/>
    </cofactor>
</comment>
<dbReference type="PANTHER" id="PTHR43736">
    <property type="entry name" value="ADP-RIBOSE PYROPHOSPHATASE"/>
    <property type="match status" value="1"/>
</dbReference>
<comment type="similarity">
    <text evidence="3">Belongs to the Nudix hydrolase family.</text>
</comment>
<reference evidence="5 6" key="1">
    <citation type="journal article" date="2009" name="J. Bacteriol.">
        <title>The genome of Burkholderia cenocepacia J2315, an epidemic pathogen of cystic fibrosis patients.</title>
        <authorList>
            <person name="Holden M.T."/>
            <person name="Seth-Smith H.M."/>
            <person name="Crossman L.C."/>
            <person name="Sebaihia M."/>
            <person name="Bentley S.D."/>
            <person name="Cerdeno-Tarraga A.M."/>
            <person name="Thomson N.R."/>
            <person name="Bason N."/>
            <person name="Quail M.A."/>
            <person name="Sharp S."/>
            <person name="Cherevach I."/>
            <person name="Churcher C."/>
            <person name="Goodhead I."/>
            <person name="Hauser H."/>
            <person name="Holroyd N."/>
            <person name="Mungall K."/>
            <person name="Scott P."/>
            <person name="Walker D."/>
            <person name="White B."/>
            <person name="Rose H."/>
            <person name="Iversen P."/>
            <person name="Mil-Homens D."/>
            <person name="Rocha E.P."/>
            <person name="Fialho A.M."/>
            <person name="Baldwin A."/>
            <person name="Dowson C."/>
            <person name="Barrell B.G."/>
            <person name="Govan J.R."/>
            <person name="Vandamme P."/>
            <person name="Hart C.A."/>
            <person name="Mahenthiralingam E."/>
            <person name="Parkhill J."/>
        </authorList>
    </citation>
    <scope>NUCLEOTIDE SEQUENCE [LARGE SCALE GENOMIC DNA]</scope>
    <source>
        <strain evidence="6">ATCC BAA-245 / DSM 16553 / LMG 16656 / NCTC 13227 / J2315 / CF5610</strain>
    </source>
</reference>
<dbReference type="HOGENOM" id="CLU_037162_25_1_4"/>
<evidence type="ECO:0000313" key="5">
    <source>
        <dbReference type="EMBL" id="CAR52015.1"/>
    </source>
</evidence>
<evidence type="ECO:0000256" key="1">
    <source>
        <dbReference type="ARBA" id="ARBA00001946"/>
    </source>
</evidence>
<name>B4E9B5_BURCJ</name>
<dbReference type="CDD" id="cd04667">
    <property type="entry name" value="NUDIX_Hydrolase"/>
    <property type="match status" value="1"/>
</dbReference>
<keyword evidence="2 3" id="KW-0378">Hydrolase</keyword>
<accession>B4E9B5</accession>
<dbReference type="SUPFAM" id="SSF55811">
    <property type="entry name" value="Nudix"/>
    <property type="match status" value="1"/>
</dbReference>
<feature type="domain" description="Nudix hydrolase" evidence="4">
    <location>
        <begin position="4"/>
        <end position="131"/>
    </location>
</feature>
<dbReference type="GO" id="GO:0016787">
    <property type="term" value="F:hydrolase activity"/>
    <property type="evidence" value="ECO:0007669"/>
    <property type="project" value="UniProtKB-KW"/>
</dbReference>
<dbReference type="PROSITE" id="PS00893">
    <property type="entry name" value="NUDIX_BOX"/>
    <property type="match status" value="1"/>
</dbReference>
<dbReference type="EMBL" id="AM747720">
    <property type="protein sequence ID" value="CAR52015.1"/>
    <property type="molecule type" value="Genomic_DNA"/>
</dbReference>
<dbReference type="KEGG" id="bcj:BCAL1717"/>
<protein>
    <submittedName>
        <fullName evidence="5">NUDIX hydrolase</fullName>
    </submittedName>
</protein>
<dbReference type="eggNOG" id="COG1051">
    <property type="taxonomic scope" value="Bacteria"/>
</dbReference>
<evidence type="ECO:0000313" key="6">
    <source>
        <dbReference type="Proteomes" id="UP000001035"/>
    </source>
</evidence>
<dbReference type="Pfam" id="PF00293">
    <property type="entry name" value="NUDIX"/>
    <property type="match status" value="1"/>
</dbReference>
<organism evidence="5 6">
    <name type="scientific">Burkholderia cenocepacia (strain ATCC BAA-245 / DSM 16553 / LMG 16656 / NCTC 13227 / J2315 / CF5610)</name>
    <name type="common">Burkholderia cepacia (strain J2315)</name>
    <dbReference type="NCBI Taxonomy" id="216591"/>
    <lineage>
        <taxon>Bacteria</taxon>
        <taxon>Pseudomonadati</taxon>
        <taxon>Pseudomonadota</taxon>
        <taxon>Betaproteobacteria</taxon>
        <taxon>Burkholderiales</taxon>
        <taxon>Burkholderiaceae</taxon>
        <taxon>Burkholderia</taxon>
        <taxon>Burkholderia cepacia complex</taxon>
    </lineage>
</organism>
<dbReference type="Gene3D" id="3.90.79.10">
    <property type="entry name" value="Nucleoside Triphosphate Pyrophosphohydrolase"/>
    <property type="match status" value="1"/>
</dbReference>
<evidence type="ECO:0000259" key="4">
    <source>
        <dbReference type="PROSITE" id="PS51462"/>
    </source>
</evidence>
<dbReference type="InterPro" id="IPR015797">
    <property type="entry name" value="NUDIX_hydrolase-like_dom_sf"/>
</dbReference>
<evidence type="ECO:0000256" key="3">
    <source>
        <dbReference type="RuleBase" id="RU003476"/>
    </source>
</evidence>
<dbReference type="PANTHER" id="PTHR43736:SF1">
    <property type="entry name" value="DIHYDRONEOPTERIN TRIPHOSPHATE DIPHOSPHATASE"/>
    <property type="match status" value="1"/>
</dbReference>
<dbReference type="AlphaFoldDB" id="B4E9B5"/>
<dbReference type="InterPro" id="IPR020084">
    <property type="entry name" value="NUDIX_hydrolase_CS"/>
</dbReference>